<dbReference type="PANTHER" id="PTHR46641">
    <property type="entry name" value="FMRFAMIDE RECEPTOR-RELATED"/>
    <property type="match status" value="1"/>
</dbReference>
<dbReference type="AlphaFoldDB" id="A0A8S4NV00"/>
<protein>
    <recommendedName>
        <fullName evidence="9">G-protein coupled receptors family 1 profile domain-containing protein</fullName>
    </recommendedName>
</protein>
<dbReference type="InterPro" id="IPR000276">
    <property type="entry name" value="GPCR_Rhodpsn"/>
</dbReference>
<reference evidence="10" key="1">
    <citation type="submission" date="2022-03" db="EMBL/GenBank/DDBJ databases">
        <authorList>
            <person name="Martin C."/>
        </authorList>
    </citation>
    <scope>NUCLEOTIDE SEQUENCE</scope>
</reference>
<keyword evidence="5" id="KW-0297">G-protein coupled receptor</keyword>
<feature type="transmembrane region" description="Helical" evidence="7">
    <location>
        <begin position="239"/>
        <end position="259"/>
    </location>
</feature>
<dbReference type="InterPro" id="IPR017452">
    <property type="entry name" value="GPCR_Rhodpsn_7TM"/>
</dbReference>
<evidence type="ECO:0000256" key="7">
    <source>
        <dbReference type="SAM" id="Phobius"/>
    </source>
</evidence>
<dbReference type="EMBL" id="CAIIXF020000005">
    <property type="protein sequence ID" value="CAH1784787.1"/>
    <property type="molecule type" value="Genomic_DNA"/>
</dbReference>
<comment type="similarity">
    <text evidence="5">Belongs to the G-protein coupled receptor 1 family.</text>
</comment>
<comment type="subcellular location">
    <subcellularLocation>
        <location evidence="1">Membrane</location>
    </subcellularLocation>
</comment>
<dbReference type="GO" id="GO:0008528">
    <property type="term" value="F:G protein-coupled peptide receptor activity"/>
    <property type="evidence" value="ECO:0007669"/>
    <property type="project" value="InterPro"/>
</dbReference>
<dbReference type="CDD" id="cd14978">
    <property type="entry name" value="7tmA_FMRFamide_R-like"/>
    <property type="match status" value="1"/>
</dbReference>
<feature type="transmembrane region" description="Helical" evidence="7">
    <location>
        <begin position="439"/>
        <end position="467"/>
    </location>
</feature>
<keyword evidence="2 5" id="KW-0812">Transmembrane</keyword>
<dbReference type="PANTHER" id="PTHR46641:SF2">
    <property type="entry name" value="FMRFAMIDE RECEPTOR"/>
    <property type="match status" value="1"/>
</dbReference>
<organism evidence="10 11">
    <name type="scientific">Owenia fusiformis</name>
    <name type="common">Polychaete worm</name>
    <dbReference type="NCBI Taxonomy" id="6347"/>
    <lineage>
        <taxon>Eukaryota</taxon>
        <taxon>Metazoa</taxon>
        <taxon>Spiralia</taxon>
        <taxon>Lophotrochozoa</taxon>
        <taxon>Annelida</taxon>
        <taxon>Polychaeta</taxon>
        <taxon>Sedentaria</taxon>
        <taxon>Canalipalpata</taxon>
        <taxon>Sabellida</taxon>
        <taxon>Oweniida</taxon>
        <taxon>Oweniidae</taxon>
        <taxon>Owenia</taxon>
    </lineage>
</organism>
<feature type="transmembrane region" description="Helical" evidence="7">
    <location>
        <begin position="298"/>
        <end position="316"/>
    </location>
</feature>
<dbReference type="SUPFAM" id="SSF81321">
    <property type="entry name" value="Family A G protein-coupled receptor-like"/>
    <property type="match status" value="1"/>
</dbReference>
<feature type="compositionally biased region" description="Basic and acidic residues" evidence="6">
    <location>
        <begin position="553"/>
        <end position="564"/>
    </location>
</feature>
<dbReference type="PROSITE" id="PS00237">
    <property type="entry name" value="G_PROTEIN_RECEP_F1_1"/>
    <property type="match status" value="1"/>
</dbReference>
<evidence type="ECO:0000256" key="1">
    <source>
        <dbReference type="ARBA" id="ARBA00004370"/>
    </source>
</evidence>
<feature type="transmembrane region" description="Helical" evidence="7">
    <location>
        <begin position="397"/>
        <end position="418"/>
    </location>
</feature>
<dbReference type="InterPro" id="IPR052954">
    <property type="entry name" value="GPCR-Ligand_Int"/>
</dbReference>
<feature type="compositionally biased region" description="Low complexity" evidence="6">
    <location>
        <begin position="24"/>
        <end position="37"/>
    </location>
</feature>
<evidence type="ECO:0000256" key="4">
    <source>
        <dbReference type="ARBA" id="ARBA00023136"/>
    </source>
</evidence>
<evidence type="ECO:0000313" key="10">
    <source>
        <dbReference type="EMBL" id="CAH1784787.1"/>
    </source>
</evidence>
<keyword evidence="4 7" id="KW-0472">Membrane</keyword>
<feature type="compositionally biased region" description="Basic and acidic residues" evidence="6">
    <location>
        <begin position="38"/>
        <end position="52"/>
    </location>
</feature>
<keyword evidence="11" id="KW-1185">Reference proteome</keyword>
<evidence type="ECO:0000256" key="5">
    <source>
        <dbReference type="RuleBase" id="RU000688"/>
    </source>
</evidence>
<gene>
    <name evidence="10" type="ORF">OFUS_LOCUS10925</name>
</gene>
<evidence type="ECO:0000256" key="6">
    <source>
        <dbReference type="SAM" id="MobiDB-lite"/>
    </source>
</evidence>
<evidence type="ECO:0000256" key="8">
    <source>
        <dbReference type="SAM" id="SignalP"/>
    </source>
</evidence>
<feature type="transmembrane region" description="Helical" evidence="7">
    <location>
        <begin position="336"/>
        <end position="354"/>
    </location>
</feature>
<name>A0A8S4NV00_OWEFU</name>
<keyword evidence="5" id="KW-0807">Transducer</keyword>
<proteinExistence type="inferred from homology"/>
<feature type="transmembrane region" description="Helical" evidence="7">
    <location>
        <begin position="208"/>
        <end position="232"/>
    </location>
</feature>
<dbReference type="Gene3D" id="1.20.1070.10">
    <property type="entry name" value="Rhodopsin 7-helix transmembrane proteins"/>
    <property type="match status" value="1"/>
</dbReference>
<feature type="chain" id="PRO_5035894016" description="G-protein coupled receptors family 1 profile domain-containing protein" evidence="8">
    <location>
        <begin position="27"/>
        <end position="564"/>
    </location>
</feature>
<feature type="signal peptide" evidence="8">
    <location>
        <begin position="1"/>
        <end position="26"/>
    </location>
</feature>
<dbReference type="Proteomes" id="UP000749559">
    <property type="component" value="Unassembled WGS sequence"/>
</dbReference>
<evidence type="ECO:0000256" key="2">
    <source>
        <dbReference type="ARBA" id="ARBA00022692"/>
    </source>
</evidence>
<sequence length="564" mass="62993">MAVLGELFRLASLFAILCIFENESSTETTSTDETSSPTEHDGDITIYSRDDDNPWNGTTTSLNGDAPTTENPKAGTITSVNRDIPTSDNPKVGTVANITDDRTNGTVADINEETTTNPLNQTVVSSVNTTVTSNIDNVSKADEDINNANLTYNARAAGNETFTSEPRTDNESVNEAECRPYYCCDPFLSDRDRHTFMKKHEAQVNVIMYFWISLFLCLGGLVGNILSFIVLYRQKVNTSVFFLKCLAVSDGLYMLWYLVFDLYYTAYDSSPWVTNREDPSAHVIPANYIYTNLGNTTLTLYSSWLVVLLTVDRFIIVRMPLMANSLCTLNKARVEAFVLFVCCVGFCLPILWQYTSSIELHPCWDYLIMYKDPTPFGRTFGTVFMYNVVLTGLLRSLIPVVMVFIMNILLVIGLVKAGKRRRQLVSNVGKEDQKRDETISLMLITVATLYVVLLLPRLGLYVLRSLWMAQKYLDVNLNISSAALTSIAYYAPISDLSVRVNCAINFIIYVLVSKKFRDGLKELVCCRNSGTSESSKMTSTKTLSSIKSSSARASDKIAENVVDK</sequence>
<evidence type="ECO:0000256" key="3">
    <source>
        <dbReference type="ARBA" id="ARBA00022989"/>
    </source>
</evidence>
<comment type="caution">
    <text evidence="10">The sequence shown here is derived from an EMBL/GenBank/DDBJ whole genome shotgun (WGS) entry which is preliminary data.</text>
</comment>
<feature type="region of interest" description="Disordered" evidence="6">
    <location>
        <begin position="24"/>
        <end position="98"/>
    </location>
</feature>
<dbReference type="InterPro" id="IPR019427">
    <property type="entry name" value="7TM_GPCR_serpentine_rcpt_Srw"/>
</dbReference>
<evidence type="ECO:0000259" key="9">
    <source>
        <dbReference type="PROSITE" id="PS50262"/>
    </source>
</evidence>
<dbReference type="PRINTS" id="PR00237">
    <property type="entry name" value="GPCRRHODOPSN"/>
</dbReference>
<feature type="compositionally biased region" description="Low complexity" evidence="6">
    <location>
        <begin position="530"/>
        <end position="552"/>
    </location>
</feature>
<dbReference type="GO" id="GO:0016020">
    <property type="term" value="C:membrane"/>
    <property type="evidence" value="ECO:0007669"/>
    <property type="project" value="UniProtKB-SubCell"/>
</dbReference>
<dbReference type="PROSITE" id="PS50262">
    <property type="entry name" value="G_PROTEIN_RECEP_F1_2"/>
    <property type="match status" value="1"/>
</dbReference>
<accession>A0A8S4NV00</accession>
<feature type="region of interest" description="Disordered" evidence="6">
    <location>
        <begin position="530"/>
        <end position="564"/>
    </location>
</feature>
<feature type="compositionally biased region" description="Polar residues" evidence="6">
    <location>
        <begin position="55"/>
        <end position="89"/>
    </location>
</feature>
<keyword evidence="8" id="KW-0732">Signal</keyword>
<keyword evidence="3 7" id="KW-1133">Transmembrane helix</keyword>
<feature type="domain" description="G-protein coupled receptors family 1 profile" evidence="9">
    <location>
        <begin position="223"/>
        <end position="509"/>
    </location>
</feature>
<evidence type="ECO:0000313" key="11">
    <source>
        <dbReference type="Proteomes" id="UP000749559"/>
    </source>
</evidence>
<dbReference type="Pfam" id="PF10324">
    <property type="entry name" value="7TM_GPCR_Srw"/>
    <property type="match status" value="1"/>
</dbReference>
<keyword evidence="5" id="KW-0675">Receptor</keyword>